<keyword evidence="5 6" id="KW-0482">Metalloprotease</keyword>
<dbReference type="Proteomes" id="UP001161325">
    <property type="component" value="Unassembled WGS sequence"/>
</dbReference>
<keyword evidence="2" id="KW-0479">Metal-binding</keyword>
<keyword evidence="3 6" id="KW-0378">Hydrolase</keyword>
<evidence type="ECO:0000256" key="6">
    <source>
        <dbReference type="RuleBase" id="RU003983"/>
    </source>
</evidence>
<keyword evidence="1 6" id="KW-0645">Protease</keyword>
<dbReference type="RefSeq" id="WP_284349567.1">
    <property type="nucleotide sequence ID" value="NZ_BRXS01000002.1"/>
</dbReference>
<evidence type="ECO:0000256" key="4">
    <source>
        <dbReference type="ARBA" id="ARBA00022833"/>
    </source>
</evidence>
<dbReference type="InterPro" id="IPR051156">
    <property type="entry name" value="Mito/Outer_Membr_Metalloprot"/>
</dbReference>
<dbReference type="EMBL" id="BRXS01000002">
    <property type="protein sequence ID" value="GLC25127.1"/>
    <property type="molecule type" value="Genomic_DNA"/>
</dbReference>
<proteinExistence type="inferred from homology"/>
<dbReference type="GO" id="GO:0051603">
    <property type="term" value="P:proteolysis involved in protein catabolic process"/>
    <property type="evidence" value="ECO:0007669"/>
    <property type="project" value="TreeGrafter"/>
</dbReference>
<dbReference type="GO" id="GO:0016020">
    <property type="term" value="C:membrane"/>
    <property type="evidence" value="ECO:0007669"/>
    <property type="project" value="TreeGrafter"/>
</dbReference>
<feature type="domain" description="Peptidase M48" evidence="7">
    <location>
        <begin position="53"/>
        <end position="236"/>
    </location>
</feature>
<evidence type="ECO:0000259" key="7">
    <source>
        <dbReference type="Pfam" id="PF01435"/>
    </source>
</evidence>
<evidence type="ECO:0000256" key="3">
    <source>
        <dbReference type="ARBA" id="ARBA00022801"/>
    </source>
</evidence>
<dbReference type="Pfam" id="PF01435">
    <property type="entry name" value="Peptidase_M48"/>
    <property type="match status" value="1"/>
</dbReference>
<evidence type="ECO:0000256" key="2">
    <source>
        <dbReference type="ARBA" id="ARBA00022723"/>
    </source>
</evidence>
<comment type="cofactor">
    <cofactor evidence="6">
        <name>Zn(2+)</name>
        <dbReference type="ChEBI" id="CHEBI:29105"/>
    </cofactor>
    <text evidence="6">Binds 1 zinc ion per subunit.</text>
</comment>
<dbReference type="PROSITE" id="PS51257">
    <property type="entry name" value="PROKAR_LIPOPROTEIN"/>
    <property type="match status" value="1"/>
</dbReference>
<sequence length="276" mass="29506">MAWIARWRRWALVAAAAALACGDATEDEEVALGRQAAREIEAQLPVLDDPVVTAYVDSLGQAIARRTARADLAWRFAVVNTSVVNAFALPGGFIYVNRGLLERADRMSELAGVLAHEVEHVVRRHSVEQMQKAQRTQTGVSLVCSLTNACEGAGARIGIQVAGSLLFARFGRDAEREADAGAFVNVRRAGVDPRGMRTFFEELAAEERAAGGDGGPVGAWFADHPGTADRIAEIERMLAAVPADELASYQANDAGFRIVRARLASLPPAPPAPARP</sequence>
<protein>
    <submittedName>
        <fullName evidence="8">Peptidase M48</fullName>
    </submittedName>
</protein>
<comment type="caution">
    <text evidence="8">The sequence shown here is derived from an EMBL/GenBank/DDBJ whole genome shotgun (WGS) entry which is preliminary data.</text>
</comment>
<gene>
    <name evidence="8" type="ORF">rosag_16400</name>
</gene>
<organism evidence="8 9">
    <name type="scientific">Roseisolibacter agri</name>
    <dbReference type="NCBI Taxonomy" id="2014610"/>
    <lineage>
        <taxon>Bacteria</taxon>
        <taxon>Pseudomonadati</taxon>
        <taxon>Gemmatimonadota</taxon>
        <taxon>Gemmatimonadia</taxon>
        <taxon>Gemmatimonadales</taxon>
        <taxon>Gemmatimonadaceae</taxon>
        <taxon>Roseisolibacter</taxon>
    </lineage>
</organism>
<dbReference type="PANTHER" id="PTHR22726:SF1">
    <property type="entry name" value="METALLOENDOPEPTIDASE OMA1, MITOCHONDRIAL"/>
    <property type="match status" value="1"/>
</dbReference>
<comment type="similarity">
    <text evidence="6">Belongs to the peptidase M48 family.</text>
</comment>
<evidence type="ECO:0000313" key="8">
    <source>
        <dbReference type="EMBL" id="GLC25127.1"/>
    </source>
</evidence>
<dbReference type="PANTHER" id="PTHR22726">
    <property type="entry name" value="METALLOENDOPEPTIDASE OMA1"/>
    <property type="match status" value="1"/>
</dbReference>
<dbReference type="GO" id="GO:0004222">
    <property type="term" value="F:metalloendopeptidase activity"/>
    <property type="evidence" value="ECO:0007669"/>
    <property type="project" value="InterPro"/>
</dbReference>
<name>A0AA37Q7F4_9BACT</name>
<dbReference type="InterPro" id="IPR001915">
    <property type="entry name" value="Peptidase_M48"/>
</dbReference>
<accession>A0AA37Q7F4</accession>
<evidence type="ECO:0000256" key="1">
    <source>
        <dbReference type="ARBA" id="ARBA00022670"/>
    </source>
</evidence>
<evidence type="ECO:0000256" key="5">
    <source>
        <dbReference type="ARBA" id="ARBA00023049"/>
    </source>
</evidence>
<dbReference type="AlphaFoldDB" id="A0AA37Q7F4"/>
<keyword evidence="9" id="KW-1185">Reference proteome</keyword>
<dbReference type="Gene3D" id="3.30.2010.10">
    <property type="entry name" value="Metalloproteases ('zincins'), catalytic domain"/>
    <property type="match status" value="1"/>
</dbReference>
<dbReference type="CDD" id="cd07333">
    <property type="entry name" value="M48C_bepA_like"/>
    <property type="match status" value="1"/>
</dbReference>
<reference evidence="8" key="1">
    <citation type="submission" date="2022-08" db="EMBL/GenBank/DDBJ databases">
        <title>Draft genome sequencing of Roseisolibacter agri AW1220.</title>
        <authorList>
            <person name="Tobiishi Y."/>
            <person name="Tonouchi A."/>
        </authorList>
    </citation>
    <scope>NUCLEOTIDE SEQUENCE</scope>
    <source>
        <strain evidence="8">AW1220</strain>
    </source>
</reference>
<dbReference type="GO" id="GO:0046872">
    <property type="term" value="F:metal ion binding"/>
    <property type="evidence" value="ECO:0007669"/>
    <property type="project" value="UniProtKB-KW"/>
</dbReference>
<evidence type="ECO:0000313" key="9">
    <source>
        <dbReference type="Proteomes" id="UP001161325"/>
    </source>
</evidence>
<keyword evidence="4 6" id="KW-0862">Zinc</keyword>